<dbReference type="GO" id="GO:0110051">
    <property type="term" value="P:metabolite repair"/>
    <property type="evidence" value="ECO:0007669"/>
    <property type="project" value="TreeGrafter"/>
</dbReference>
<keyword evidence="3 6" id="KW-0521">NADP</keyword>
<evidence type="ECO:0000313" key="9">
    <source>
        <dbReference type="Proteomes" id="UP000219494"/>
    </source>
</evidence>
<feature type="binding site" evidence="6">
    <location>
        <position position="111"/>
    </location>
    <ligand>
        <name>(6S)-NADPHX</name>
        <dbReference type="ChEBI" id="CHEBI:64076"/>
    </ligand>
</feature>
<comment type="cofactor">
    <cofactor evidence="6">
        <name>Mg(2+)</name>
        <dbReference type="ChEBI" id="CHEBI:18420"/>
    </cofactor>
</comment>
<evidence type="ECO:0000259" key="7">
    <source>
        <dbReference type="PROSITE" id="PS51383"/>
    </source>
</evidence>
<dbReference type="InterPro" id="IPR017953">
    <property type="entry name" value="Carbohydrate_kinase_pred_CS"/>
</dbReference>
<dbReference type="PROSITE" id="PS01050">
    <property type="entry name" value="YJEF_C_2"/>
    <property type="match status" value="1"/>
</dbReference>
<evidence type="ECO:0000256" key="4">
    <source>
        <dbReference type="ARBA" id="ARBA00023027"/>
    </source>
</evidence>
<feature type="binding site" evidence="6">
    <location>
        <position position="229"/>
    </location>
    <ligand>
        <name>(6S)-NADPHX</name>
        <dbReference type="ChEBI" id="CHEBI:64076"/>
    </ligand>
</feature>
<reference evidence="8 9" key="1">
    <citation type="submission" date="2017-07" db="EMBL/GenBank/DDBJ databases">
        <authorList>
            <person name="Sun Z.S."/>
            <person name="Albrecht U."/>
            <person name="Echele G."/>
            <person name="Lee C.C."/>
        </authorList>
    </citation>
    <scope>NUCLEOTIDE SEQUENCE [LARGE SCALE GENOMIC DNA]</scope>
    <source>
        <strain evidence="8 9">CGMCC 1.12672</strain>
    </source>
</reference>
<comment type="similarity">
    <text evidence="6">Belongs to the NnrD/CARKD family.</text>
</comment>
<dbReference type="GO" id="GO:0052855">
    <property type="term" value="F:ADP-dependent NAD(P)H-hydrate dehydratase activity"/>
    <property type="evidence" value="ECO:0007669"/>
    <property type="project" value="UniProtKB-UniRule"/>
</dbReference>
<dbReference type="InterPro" id="IPR029056">
    <property type="entry name" value="Ribokinase-like"/>
</dbReference>
<dbReference type="NCBIfam" id="TIGR00196">
    <property type="entry name" value="yjeF_cterm"/>
    <property type="match status" value="1"/>
</dbReference>
<comment type="function">
    <text evidence="6">Catalyzes the dehydration of the S-form of NAD(P)HX at the expense of ADP, which is converted to AMP. Together with NAD(P)HX epimerase, which catalyzes the epimerization of the S- and R-forms, the enzyme allows the repair of both epimers of NAD(P)HX, a damaged form of NAD(P)H that is a result of enzymatic or heat-dependent hydration.</text>
</comment>
<feature type="binding site" evidence="6">
    <location>
        <begin position="199"/>
        <end position="203"/>
    </location>
    <ligand>
        <name>AMP</name>
        <dbReference type="ChEBI" id="CHEBI:456215"/>
    </ligand>
</feature>
<feature type="binding site" evidence="6">
    <location>
        <position position="228"/>
    </location>
    <ligand>
        <name>AMP</name>
        <dbReference type="ChEBI" id="CHEBI:456215"/>
    </ligand>
</feature>
<keyword evidence="9" id="KW-1185">Reference proteome</keyword>
<organism evidence="8 9">
    <name type="scientific">Sphingomonas guangdongensis</name>
    <dbReference type="NCBI Taxonomy" id="1141890"/>
    <lineage>
        <taxon>Bacteria</taxon>
        <taxon>Pseudomonadati</taxon>
        <taxon>Pseudomonadota</taxon>
        <taxon>Alphaproteobacteria</taxon>
        <taxon>Sphingomonadales</taxon>
        <taxon>Sphingomonadaceae</taxon>
        <taxon>Sphingomonas</taxon>
    </lineage>
</organism>
<dbReference type="RefSeq" id="WP_097064212.1">
    <property type="nucleotide sequence ID" value="NZ_OBMI01000002.1"/>
</dbReference>
<dbReference type="GO" id="GO:0005524">
    <property type="term" value="F:ATP binding"/>
    <property type="evidence" value="ECO:0007669"/>
    <property type="project" value="UniProtKB-KW"/>
</dbReference>
<evidence type="ECO:0000256" key="6">
    <source>
        <dbReference type="HAMAP-Rule" id="MF_01965"/>
    </source>
</evidence>
<dbReference type="PANTHER" id="PTHR12592:SF0">
    <property type="entry name" value="ATP-DEPENDENT (S)-NAD(P)H-HYDRATE DEHYDRATASE"/>
    <property type="match status" value="1"/>
</dbReference>
<accession>A0A285R0S6</accession>
<keyword evidence="8" id="KW-0418">Kinase</keyword>
<evidence type="ECO:0000313" key="8">
    <source>
        <dbReference type="EMBL" id="SOB87309.1"/>
    </source>
</evidence>
<dbReference type="PROSITE" id="PS51383">
    <property type="entry name" value="YJEF_C_3"/>
    <property type="match status" value="1"/>
</dbReference>
<comment type="subunit">
    <text evidence="6">Homotetramer.</text>
</comment>
<evidence type="ECO:0000256" key="1">
    <source>
        <dbReference type="ARBA" id="ARBA00022741"/>
    </source>
</evidence>
<proteinExistence type="inferred from homology"/>
<evidence type="ECO:0000256" key="3">
    <source>
        <dbReference type="ARBA" id="ARBA00022857"/>
    </source>
</evidence>
<comment type="catalytic activity">
    <reaction evidence="6">
        <text>(6S)-NADPHX + ADP = AMP + phosphate + NADPH + H(+)</text>
        <dbReference type="Rhea" id="RHEA:32235"/>
        <dbReference type="ChEBI" id="CHEBI:15378"/>
        <dbReference type="ChEBI" id="CHEBI:43474"/>
        <dbReference type="ChEBI" id="CHEBI:57783"/>
        <dbReference type="ChEBI" id="CHEBI:64076"/>
        <dbReference type="ChEBI" id="CHEBI:456215"/>
        <dbReference type="ChEBI" id="CHEBI:456216"/>
        <dbReference type="EC" id="4.2.1.136"/>
    </reaction>
</comment>
<protein>
    <recommendedName>
        <fullName evidence="6">ADP-dependent (S)-NAD(P)H-hydrate dehydratase</fullName>
        <ecNumber evidence="6">4.2.1.136</ecNumber>
    </recommendedName>
    <alternativeName>
        <fullName evidence="6">ADP-dependent NAD(P)HX dehydratase</fullName>
    </alternativeName>
</protein>
<feature type="binding site" evidence="6">
    <location>
        <position position="162"/>
    </location>
    <ligand>
        <name>(6S)-NADPHX</name>
        <dbReference type="ChEBI" id="CHEBI:64076"/>
    </ligand>
</feature>
<dbReference type="OrthoDB" id="9806925at2"/>
<keyword evidence="4 6" id="KW-0520">NAD</keyword>
<feature type="domain" description="YjeF C-terminal" evidence="7">
    <location>
        <begin position="6"/>
        <end position="287"/>
    </location>
</feature>
<dbReference type="EC" id="4.2.1.136" evidence="6"/>
<dbReference type="GO" id="GO:0052856">
    <property type="term" value="F:NAD(P)HX epimerase activity"/>
    <property type="evidence" value="ECO:0007669"/>
    <property type="project" value="TreeGrafter"/>
</dbReference>
<sequence length="287" mass="28319">MTEIDAGWRAANPLPTITGQVSKNSRGRVLIVGGAASVPGAVRLTGEAALRAGAGKVKIATIASVAPLIGTLFPEAGIVALREDAGEITGGDCPALDAAAKSSDAVVLGVGMGDQAAATQIATRLAGADAALVLDAAAAANAGAVPQEKLSSCDGRLVLTPHEGEMASLTGKPIDEVRAHAADIAQEVAARMGAVVALKGTETHVAAPDGALLHYPGGGPGMATGGSGDVLAGIIGALLSRGATPLVATAWGVWLHGEAGRVLAGSVAPLGFLARELLREIPVLMPR</sequence>
<dbReference type="GO" id="GO:0046496">
    <property type="term" value="P:nicotinamide nucleotide metabolic process"/>
    <property type="evidence" value="ECO:0007669"/>
    <property type="project" value="UniProtKB-UniRule"/>
</dbReference>
<keyword evidence="2 6" id="KW-0067">ATP-binding</keyword>
<keyword evidence="5 6" id="KW-0456">Lyase</keyword>
<dbReference type="SUPFAM" id="SSF53613">
    <property type="entry name" value="Ribokinase-like"/>
    <property type="match status" value="1"/>
</dbReference>
<dbReference type="HAMAP" id="MF_01965">
    <property type="entry name" value="NADHX_dehydratase"/>
    <property type="match status" value="1"/>
</dbReference>
<keyword evidence="1 6" id="KW-0547">Nucleotide-binding</keyword>
<dbReference type="PANTHER" id="PTHR12592">
    <property type="entry name" value="ATP-DEPENDENT (S)-NAD(P)H-HYDRATE DEHYDRATASE FAMILY MEMBER"/>
    <property type="match status" value="1"/>
</dbReference>
<evidence type="ECO:0000256" key="5">
    <source>
        <dbReference type="ARBA" id="ARBA00023239"/>
    </source>
</evidence>
<dbReference type="Gene3D" id="3.40.1190.20">
    <property type="match status" value="1"/>
</dbReference>
<dbReference type="GO" id="GO:0016301">
    <property type="term" value="F:kinase activity"/>
    <property type="evidence" value="ECO:0007669"/>
    <property type="project" value="UniProtKB-KW"/>
</dbReference>
<gene>
    <name evidence="6" type="primary">nnrD</name>
    <name evidence="8" type="ORF">SAMN06297144_2437</name>
</gene>
<evidence type="ECO:0000256" key="2">
    <source>
        <dbReference type="ARBA" id="ARBA00022840"/>
    </source>
</evidence>
<dbReference type="CDD" id="cd01171">
    <property type="entry name" value="YXKO-related"/>
    <property type="match status" value="1"/>
</dbReference>
<dbReference type="AlphaFoldDB" id="A0A285R0S6"/>
<keyword evidence="8" id="KW-0808">Transferase</keyword>
<dbReference type="Pfam" id="PF01256">
    <property type="entry name" value="Carb_kinase"/>
    <property type="match status" value="1"/>
</dbReference>
<comment type="catalytic activity">
    <reaction evidence="6">
        <text>(6S)-NADHX + ADP = AMP + phosphate + NADH + H(+)</text>
        <dbReference type="Rhea" id="RHEA:32223"/>
        <dbReference type="ChEBI" id="CHEBI:15378"/>
        <dbReference type="ChEBI" id="CHEBI:43474"/>
        <dbReference type="ChEBI" id="CHEBI:57945"/>
        <dbReference type="ChEBI" id="CHEBI:64074"/>
        <dbReference type="ChEBI" id="CHEBI:456215"/>
        <dbReference type="ChEBI" id="CHEBI:456216"/>
        <dbReference type="EC" id="4.2.1.136"/>
    </reaction>
</comment>
<dbReference type="Proteomes" id="UP000219494">
    <property type="component" value="Unassembled WGS sequence"/>
</dbReference>
<dbReference type="EMBL" id="OBMI01000002">
    <property type="protein sequence ID" value="SOB87309.1"/>
    <property type="molecule type" value="Genomic_DNA"/>
</dbReference>
<dbReference type="InterPro" id="IPR000631">
    <property type="entry name" value="CARKD"/>
</dbReference>
<feature type="binding site" evidence="6">
    <location>
        <position position="41"/>
    </location>
    <ligand>
        <name>(6S)-NADPHX</name>
        <dbReference type="ChEBI" id="CHEBI:64076"/>
    </ligand>
</feature>
<name>A0A285R0S6_9SPHN</name>